<dbReference type="AlphaFoldDB" id="X0VPH8"/>
<evidence type="ECO:0000256" key="1">
    <source>
        <dbReference type="ARBA" id="ARBA00004328"/>
    </source>
</evidence>
<dbReference type="GO" id="GO:0044423">
    <property type="term" value="C:virion component"/>
    <property type="evidence" value="ECO:0007669"/>
    <property type="project" value="UniProtKB-KW"/>
</dbReference>
<dbReference type="InterPro" id="IPR024455">
    <property type="entry name" value="Phage_capsid"/>
</dbReference>
<keyword evidence="2" id="KW-0946">Virion</keyword>
<dbReference type="SUPFAM" id="SSF56563">
    <property type="entry name" value="Major capsid protein gp5"/>
    <property type="match status" value="1"/>
</dbReference>
<comment type="subcellular location">
    <subcellularLocation>
        <location evidence="1">Virion</location>
    </subcellularLocation>
</comment>
<protein>
    <recommendedName>
        <fullName evidence="3">Phage capsid-like C-terminal domain-containing protein</fullName>
    </recommendedName>
</protein>
<evidence type="ECO:0000259" key="3">
    <source>
        <dbReference type="Pfam" id="PF05065"/>
    </source>
</evidence>
<proteinExistence type="predicted"/>
<feature type="domain" description="Phage capsid-like C-terminal" evidence="3">
    <location>
        <begin position="4"/>
        <end position="77"/>
    </location>
</feature>
<dbReference type="Pfam" id="PF05065">
    <property type="entry name" value="Phage_capsid"/>
    <property type="match status" value="1"/>
</dbReference>
<organism evidence="4">
    <name type="scientific">marine sediment metagenome</name>
    <dbReference type="NCBI Taxonomy" id="412755"/>
    <lineage>
        <taxon>unclassified sequences</taxon>
        <taxon>metagenomes</taxon>
        <taxon>ecological metagenomes</taxon>
    </lineage>
</organism>
<name>X0VPH8_9ZZZZ</name>
<comment type="caution">
    <text evidence="4">The sequence shown here is derived from an EMBL/GenBank/DDBJ whole genome shotgun (WGS) entry which is preliminary data.</text>
</comment>
<sequence length="96" mass="10361">PYGTLFGRPVIVTEHCQTAGTSGDIILGDWSQYLIGGKTSGGAPKLDTSVHIKFDYDEVAFRAVLRNDGRPWWQSALTPKHGTNTLGPFVALDSNA</sequence>
<dbReference type="NCBIfam" id="TIGR01554">
    <property type="entry name" value="major_cap_HK97"/>
    <property type="match status" value="1"/>
</dbReference>
<dbReference type="InterPro" id="IPR054612">
    <property type="entry name" value="Phage_capsid-like_C"/>
</dbReference>
<feature type="non-terminal residue" evidence="4">
    <location>
        <position position="1"/>
    </location>
</feature>
<reference evidence="4" key="1">
    <citation type="journal article" date="2014" name="Front. Microbiol.">
        <title>High frequency of phylogenetically diverse reductive dehalogenase-homologous genes in deep subseafloor sedimentary metagenomes.</title>
        <authorList>
            <person name="Kawai M."/>
            <person name="Futagami T."/>
            <person name="Toyoda A."/>
            <person name="Takaki Y."/>
            <person name="Nishi S."/>
            <person name="Hori S."/>
            <person name="Arai W."/>
            <person name="Tsubouchi T."/>
            <person name="Morono Y."/>
            <person name="Uchiyama I."/>
            <person name="Ito T."/>
            <person name="Fujiyama A."/>
            <person name="Inagaki F."/>
            <person name="Takami H."/>
        </authorList>
    </citation>
    <scope>NUCLEOTIDE SEQUENCE</scope>
    <source>
        <strain evidence="4">Expedition CK06-06</strain>
    </source>
</reference>
<dbReference type="EMBL" id="BARS01034265">
    <property type="protein sequence ID" value="GAG20299.1"/>
    <property type="molecule type" value="Genomic_DNA"/>
</dbReference>
<evidence type="ECO:0000256" key="2">
    <source>
        <dbReference type="ARBA" id="ARBA00022844"/>
    </source>
</evidence>
<gene>
    <name evidence="4" type="ORF">S01H1_52960</name>
</gene>
<evidence type="ECO:0000313" key="4">
    <source>
        <dbReference type="EMBL" id="GAG20299.1"/>
    </source>
</evidence>
<accession>X0VPH8</accession>